<dbReference type="GO" id="GO:0046872">
    <property type="term" value="F:metal ion binding"/>
    <property type="evidence" value="ECO:0007669"/>
    <property type="project" value="UniProtKB-KW"/>
</dbReference>
<dbReference type="GO" id="GO:0000400">
    <property type="term" value="F:four-way junction DNA binding"/>
    <property type="evidence" value="ECO:0007669"/>
    <property type="project" value="TreeGrafter"/>
</dbReference>
<evidence type="ECO:0000256" key="4">
    <source>
        <dbReference type="ARBA" id="ARBA00022759"/>
    </source>
</evidence>
<keyword evidence="8" id="KW-0234">DNA repair</keyword>
<organism evidence="12">
    <name type="scientific">Ixodes ricinus</name>
    <name type="common">Common tick</name>
    <name type="synonym">Acarus ricinus</name>
    <dbReference type="NCBI Taxonomy" id="34613"/>
    <lineage>
        <taxon>Eukaryota</taxon>
        <taxon>Metazoa</taxon>
        <taxon>Ecdysozoa</taxon>
        <taxon>Arthropoda</taxon>
        <taxon>Chelicerata</taxon>
        <taxon>Arachnida</taxon>
        <taxon>Acari</taxon>
        <taxon>Parasitiformes</taxon>
        <taxon>Ixodida</taxon>
        <taxon>Ixodoidea</taxon>
        <taxon>Ixodidae</taxon>
        <taxon>Ixodinae</taxon>
        <taxon>Ixodes</taxon>
    </lineage>
</organism>
<dbReference type="InterPro" id="IPR008918">
    <property type="entry name" value="HhH2"/>
</dbReference>
<evidence type="ECO:0000256" key="6">
    <source>
        <dbReference type="ARBA" id="ARBA00022801"/>
    </source>
</evidence>
<keyword evidence="7" id="KW-0460">Magnesium</keyword>
<dbReference type="Pfam" id="PF18704">
    <property type="entry name" value="Chromo_2"/>
    <property type="match status" value="1"/>
</dbReference>
<comment type="cofactor">
    <cofactor evidence="1">
        <name>Mg(2+)</name>
        <dbReference type="ChEBI" id="CHEBI:18420"/>
    </cofactor>
</comment>
<reference evidence="12" key="1">
    <citation type="submission" date="2012-12" db="EMBL/GenBank/DDBJ databases">
        <title>Identification and characterization of a phenylalanine ammonia-lyase gene family in Isatis indigotica Fort.</title>
        <authorList>
            <person name="Liu Q."/>
            <person name="Chen J."/>
            <person name="Zhou X."/>
            <person name="Di P."/>
            <person name="Xiao Y."/>
            <person name="Xuan H."/>
            <person name="Zhang L."/>
            <person name="Chen W."/>
        </authorList>
    </citation>
    <scope>NUCLEOTIDE SEQUENCE</scope>
    <source>
        <tissue evidence="12">Salivary gland</tissue>
    </source>
</reference>
<dbReference type="InterPro" id="IPR041012">
    <property type="entry name" value="GEN_chromo"/>
</dbReference>
<proteinExistence type="evidence at transcript level"/>
<keyword evidence="5" id="KW-0227">DNA damage</keyword>
<name>A0A0K8RL98_IXORI</name>
<dbReference type="PANTHER" id="PTHR11081">
    <property type="entry name" value="FLAP ENDONUCLEASE FAMILY MEMBER"/>
    <property type="match status" value="1"/>
</dbReference>
<keyword evidence="3" id="KW-0479">Metal-binding</keyword>
<evidence type="ECO:0000256" key="7">
    <source>
        <dbReference type="ARBA" id="ARBA00022842"/>
    </source>
</evidence>
<protein>
    <submittedName>
        <fullName evidence="12">Putative xp-g/rad2 dna repair endonuclease</fullName>
    </submittedName>
</protein>
<evidence type="ECO:0000256" key="2">
    <source>
        <dbReference type="ARBA" id="ARBA00022722"/>
    </source>
</evidence>
<evidence type="ECO:0000313" key="12">
    <source>
        <dbReference type="EMBL" id="JAA71319.1"/>
    </source>
</evidence>
<feature type="domain" description="Flap endonuclease GEN chromatin organization modifier" evidence="11">
    <location>
        <begin position="219"/>
        <end position="269"/>
    </location>
</feature>
<keyword evidence="2" id="KW-0540">Nuclease</keyword>
<dbReference type="InterPro" id="IPR006084">
    <property type="entry name" value="XPG/Rad2"/>
</dbReference>
<evidence type="ECO:0000256" key="5">
    <source>
        <dbReference type="ARBA" id="ARBA00022763"/>
    </source>
</evidence>
<dbReference type="Gene3D" id="1.10.150.20">
    <property type="entry name" value="5' to 3' exonuclease, C-terminal subdomain"/>
    <property type="match status" value="1"/>
</dbReference>
<evidence type="ECO:0000256" key="9">
    <source>
        <dbReference type="ARBA" id="ARBA00038112"/>
    </source>
</evidence>
<evidence type="ECO:0000256" key="8">
    <source>
        <dbReference type="ARBA" id="ARBA00023204"/>
    </source>
</evidence>
<evidence type="ECO:0000256" key="3">
    <source>
        <dbReference type="ARBA" id="ARBA00022723"/>
    </source>
</evidence>
<keyword evidence="4 12" id="KW-0255">Endonuclease</keyword>
<feature type="region of interest" description="Disordered" evidence="10">
    <location>
        <begin position="297"/>
        <end position="348"/>
    </location>
</feature>
<dbReference type="AlphaFoldDB" id="A0A0K8RL98"/>
<dbReference type="InterPro" id="IPR036279">
    <property type="entry name" value="5-3_exonuclease_C_sf"/>
</dbReference>
<accession>A0A0K8RL98</accession>
<evidence type="ECO:0000256" key="1">
    <source>
        <dbReference type="ARBA" id="ARBA00001946"/>
    </source>
</evidence>
<comment type="similarity">
    <text evidence="9">Belongs to the XPG/RAD2 endonuclease family. GEN subfamily.</text>
</comment>
<feature type="compositionally biased region" description="Basic and acidic residues" evidence="10">
    <location>
        <begin position="300"/>
        <end position="315"/>
    </location>
</feature>
<dbReference type="GO" id="GO:0008821">
    <property type="term" value="F:crossover junction DNA endonuclease activity"/>
    <property type="evidence" value="ECO:0007669"/>
    <property type="project" value="UniProtKB-ARBA"/>
</dbReference>
<dbReference type="FunFam" id="1.10.150.20:FF:000030">
    <property type="entry name" value="Flap endonuclease GEN-like 1"/>
    <property type="match status" value="1"/>
</dbReference>
<dbReference type="PANTHER" id="PTHR11081:SF70">
    <property type="entry name" value="FLAP ENDONUCLEASE GEN HOMOLOG 1"/>
    <property type="match status" value="1"/>
</dbReference>
<evidence type="ECO:0000259" key="11">
    <source>
        <dbReference type="Pfam" id="PF18704"/>
    </source>
</evidence>
<sequence>MADIESKLGLNREKLIALAVLSGCDYSSGLPSVGKETALKFLHSLQHVDVIERLRSWFRDQKYEMLEKKVDAMVKKDSHCTHCQHLGTRSSHQTNGCEACDTKKTCRPVQPESADCKCEWHEQSVIKQKWKLELELRKKAKQVKMFPPEDVIREFLNKNDKVERVDVAWTRPKTSQFESFMSNTLRWKGQDSRENLFPVLTCWHLRNKNDNTHDTGLMPIRIVKERVVQGADFFEVEWQAEEFEGTPPTTTEPQKLFEEKYPEMVRCYNEKLDQLRRKKVTEPKNKDIREFFRVSAKNRNGKEVVGDTTEKEKTAIEPLPTQPSESRGRRVTRARKPESRTVKTERNP</sequence>
<feature type="compositionally biased region" description="Basic and acidic residues" evidence="10">
    <location>
        <begin position="335"/>
        <end position="348"/>
    </location>
</feature>
<dbReference type="EMBL" id="GADI01002489">
    <property type="protein sequence ID" value="JAA71319.1"/>
    <property type="molecule type" value="mRNA"/>
</dbReference>
<evidence type="ECO:0000256" key="10">
    <source>
        <dbReference type="SAM" id="MobiDB-lite"/>
    </source>
</evidence>
<dbReference type="GO" id="GO:0017108">
    <property type="term" value="F:5'-flap endonuclease activity"/>
    <property type="evidence" value="ECO:0007669"/>
    <property type="project" value="TreeGrafter"/>
</dbReference>
<dbReference type="SMART" id="SM00279">
    <property type="entry name" value="HhH2"/>
    <property type="match status" value="1"/>
</dbReference>
<dbReference type="GO" id="GO:0006281">
    <property type="term" value="P:DNA repair"/>
    <property type="evidence" value="ECO:0007669"/>
    <property type="project" value="UniProtKB-KW"/>
</dbReference>
<keyword evidence="6" id="KW-0378">Hydrolase</keyword>
<dbReference type="SUPFAM" id="SSF47807">
    <property type="entry name" value="5' to 3' exonuclease, C-terminal subdomain"/>
    <property type="match status" value="1"/>
</dbReference>